<evidence type="ECO:0000313" key="3">
    <source>
        <dbReference type="Proteomes" id="UP000257127"/>
    </source>
</evidence>
<feature type="transmembrane region" description="Helical" evidence="1">
    <location>
        <begin position="35"/>
        <end position="51"/>
    </location>
</feature>
<reference evidence="2 3" key="1">
    <citation type="submission" date="2018-08" db="EMBL/GenBank/DDBJ databases">
        <title>The draft genome squence of Brumimicrobium sp. N62.</title>
        <authorList>
            <person name="Du Z.-J."/>
            <person name="Luo H.-R."/>
        </authorList>
    </citation>
    <scope>NUCLEOTIDE SEQUENCE [LARGE SCALE GENOMIC DNA]</scope>
    <source>
        <strain evidence="2 3">N62</strain>
    </source>
</reference>
<feature type="transmembrane region" description="Helical" evidence="1">
    <location>
        <begin position="12"/>
        <end position="29"/>
    </location>
</feature>
<proteinExistence type="predicted"/>
<accession>A0A3E1EU85</accession>
<keyword evidence="1" id="KW-0812">Transmembrane</keyword>
<organism evidence="2 3">
    <name type="scientific">Brumimicrobium aurantiacum</name>
    <dbReference type="NCBI Taxonomy" id="1737063"/>
    <lineage>
        <taxon>Bacteria</taxon>
        <taxon>Pseudomonadati</taxon>
        <taxon>Bacteroidota</taxon>
        <taxon>Flavobacteriia</taxon>
        <taxon>Flavobacteriales</taxon>
        <taxon>Crocinitomicaceae</taxon>
        <taxon>Brumimicrobium</taxon>
    </lineage>
</organism>
<dbReference type="AlphaFoldDB" id="A0A3E1EU85"/>
<sequence>METYNKIMMKVLLFVGITIFVGVTVLGVIDGFERWSAYYFLGFFILVLYLIRRAMMKRMIKHQEFLNEQNKKK</sequence>
<keyword evidence="1" id="KW-1133">Transmembrane helix</keyword>
<gene>
    <name evidence="2" type="ORF">DXU93_14570</name>
</gene>
<comment type="caution">
    <text evidence="2">The sequence shown here is derived from an EMBL/GenBank/DDBJ whole genome shotgun (WGS) entry which is preliminary data.</text>
</comment>
<keyword evidence="3" id="KW-1185">Reference proteome</keyword>
<protein>
    <submittedName>
        <fullName evidence="2">Uncharacterized protein</fullName>
    </submittedName>
</protein>
<keyword evidence="1" id="KW-0472">Membrane</keyword>
<dbReference type="EMBL" id="QURB01000013">
    <property type="protein sequence ID" value="RFC53114.1"/>
    <property type="molecule type" value="Genomic_DNA"/>
</dbReference>
<name>A0A3E1EU85_9FLAO</name>
<dbReference type="Proteomes" id="UP000257127">
    <property type="component" value="Unassembled WGS sequence"/>
</dbReference>
<evidence type="ECO:0000256" key="1">
    <source>
        <dbReference type="SAM" id="Phobius"/>
    </source>
</evidence>
<evidence type="ECO:0000313" key="2">
    <source>
        <dbReference type="EMBL" id="RFC53114.1"/>
    </source>
</evidence>